<dbReference type="GeneID" id="108560741"/>
<dbReference type="CDD" id="cd00190">
    <property type="entry name" value="Tryp_SPc"/>
    <property type="match status" value="1"/>
</dbReference>
<evidence type="ECO:0000256" key="2">
    <source>
        <dbReference type="ARBA" id="ARBA00022670"/>
    </source>
</evidence>
<feature type="signal peptide" evidence="7">
    <location>
        <begin position="1"/>
        <end position="16"/>
    </location>
</feature>
<comment type="similarity">
    <text evidence="1">Belongs to the peptidase S1 family.</text>
</comment>
<evidence type="ECO:0000256" key="5">
    <source>
        <dbReference type="ARBA" id="ARBA00023157"/>
    </source>
</evidence>
<protein>
    <submittedName>
        <fullName evidence="10">Trypsin-7-like</fullName>
    </submittedName>
</protein>
<organism evidence="9 10">
    <name type="scientific">Nicrophorus vespilloides</name>
    <name type="common">Boreal carrion beetle</name>
    <dbReference type="NCBI Taxonomy" id="110193"/>
    <lineage>
        <taxon>Eukaryota</taxon>
        <taxon>Metazoa</taxon>
        <taxon>Ecdysozoa</taxon>
        <taxon>Arthropoda</taxon>
        <taxon>Hexapoda</taxon>
        <taxon>Insecta</taxon>
        <taxon>Pterygota</taxon>
        <taxon>Neoptera</taxon>
        <taxon>Endopterygota</taxon>
        <taxon>Coleoptera</taxon>
        <taxon>Polyphaga</taxon>
        <taxon>Staphyliniformia</taxon>
        <taxon>Silphidae</taxon>
        <taxon>Nicrophorinae</taxon>
        <taxon>Nicrophorus</taxon>
    </lineage>
</organism>
<gene>
    <name evidence="10" type="primary">LOC108560741</name>
</gene>
<evidence type="ECO:0000256" key="4">
    <source>
        <dbReference type="ARBA" id="ARBA00022825"/>
    </source>
</evidence>
<dbReference type="Pfam" id="PF00089">
    <property type="entry name" value="Trypsin"/>
    <property type="match status" value="1"/>
</dbReference>
<dbReference type="InterPro" id="IPR009003">
    <property type="entry name" value="Peptidase_S1_PA"/>
</dbReference>
<dbReference type="PRINTS" id="PR00722">
    <property type="entry name" value="CHYMOTRYPSIN"/>
</dbReference>
<name>A0ABM1MH49_NICVS</name>
<evidence type="ECO:0000256" key="7">
    <source>
        <dbReference type="SAM" id="SignalP"/>
    </source>
</evidence>
<dbReference type="PROSITE" id="PS00134">
    <property type="entry name" value="TRYPSIN_HIS"/>
    <property type="match status" value="1"/>
</dbReference>
<proteinExistence type="inferred from homology"/>
<dbReference type="SMART" id="SM00020">
    <property type="entry name" value="Tryp_SPc"/>
    <property type="match status" value="1"/>
</dbReference>
<dbReference type="InterPro" id="IPR018114">
    <property type="entry name" value="TRYPSIN_HIS"/>
</dbReference>
<evidence type="ECO:0000259" key="8">
    <source>
        <dbReference type="PROSITE" id="PS50240"/>
    </source>
</evidence>
<dbReference type="PANTHER" id="PTHR24276">
    <property type="entry name" value="POLYSERASE-RELATED"/>
    <property type="match status" value="1"/>
</dbReference>
<keyword evidence="3 6" id="KW-0378">Hydrolase</keyword>
<accession>A0ABM1MH49</accession>
<keyword evidence="9" id="KW-1185">Reference proteome</keyword>
<feature type="domain" description="Peptidase S1" evidence="8">
    <location>
        <begin position="27"/>
        <end position="251"/>
    </location>
</feature>
<dbReference type="PANTHER" id="PTHR24276:SF91">
    <property type="entry name" value="AT26814P-RELATED"/>
    <property type="match status" value="1"/>
</dbReference>
<keyword evidence="4 6" id="KW-0720">Serine protease</keyword>
<dbReference type="InterPro" id="IPR050430">
    <property type="entry name" value="Peptidase_S1"/>
</dbReference>
<keyword evidence="5" id="KW-1015">Disulfide bond</keyword>
<feature type="chain" id="PRO_5045192935" evidence="7">
    <location>
        <begin position="17"/>
        <end position="252"/>
    </location>
</feature>
<dbReference type="Gene3D" id="2.40.10.10">
    <property type="entry name" value="Trypsin-like serine proteases"/>
    <property type="match status" value="1"/>
</dbReference>
<dbReference type="InterPro" id="IPR033116">
    <property type="entry name" value="TRYPSIN_SER"/>
</dbReference>
<dbReference type="InterPro" id="IPR001254">
    <property type="entry name" value="Trypsin_dom"/>
</dbReference>
<evidence type="ECO:0000256" key="1">
    <source>
        <dbReference type="ARBA" id="ARBA00007664"/>
    </source>
</evidence>
<dbReference type="PROSITE" id="PS00135">
    <property type="entry name" value="TRYPSIN_SER"/>
    <property type="match status" value="1"/>
</dbReference>
<dbReference type="Proteomes" id="UP000695000">
    <property type="component" value="Unplaced"/>
</dbReference>
<dbReference type="RefSeq" id="XP_017773899.1">
    <property type="nucleotide sequence ID" value="XM_017918410.1"/>
</dbReference>
<sequence>MFKLALVSALVALAAASPMTPRLDGRIVGGETVVIEDFPYQLSLQYYGSHICGASIVSKNFAVTAAHCTNGSPASTLSVRAGSSIKGSGGQVVQVKAVYQNPKFNNYNIDYDISVLELSEPLNFGAGAQPVGLPRLNQEVPAGSDSVVSGWGALTEGGGSPSQLQAVHVGIISQEECKKAYGDSAITDRMICAGVNGGGKDACQGDSGGPLVVDGQLVGIVSWGYGCARPTSPGVYSSVSNMRDYITENAGI</sequence>
<dbReference type="InterPro" id="IPR043504">
    <property type="entry name" value="Peptidase_S1_PA_chymotrypsin"/>
</dbReference>
<keyword evidence="7" id="KW-0732">Signal</keyword>
<evidence type="ECO:0000313" key="10">
    <source>
        <dbReference type="RefSeq" id="XP_017773899.1"/>
    </source>
</evidence>
<keyword evidence="2 6" id="KW-0645">Protease</keyword>
<evidence type="ECO:0000256" key="6">
    <source>
        <dbReference type="RuleBase" id="RU363034"/>
    </source>
</evidence>
<reference evidence="10" key="1">
    <citation type="submission" date="2025-08" db="UniProtKB">
        <authorList>
            <consortium name="RefSeq"/>
        </authorList>
    </citation>
    <scope>IDENTIFICATION</scope>
    <source>
        <tissue evidence="10">Whole Larva</tissue>
    </source>
</reference>
<evidence type="ECO:0000256" key="3">
    <source>
        <dbReference type="ARBA" id="ARBA00022801"/>
    </source>
</evidence>
<dbReference type="PROSITE" id="PS50240">
    <property type="entry name" value="TRYPSIN_DOM"/>
    <property type="match status" value="1"/>
</dbReference>
<dbReference type="SUPFAM" id="SSF50494">
    <property type="entry name" value="Trypsin-like serine proteases"/>
    <property type="match status" value="1"/>
</dbReference>
<evidence type="ECO:0000313" key="9">
    <source>
        <dbReference type="Proteomes" id="UP000695000"/>
    </source>
</evidence>
<dbReference type="InterPro" id="IPR001314">
    <property type="entry name" value="Peptidase_S1A"/>
</dbReference>